<protein>
    <submittedName>
        <fullName evidence="2">Uncharacterized protein</fullName>
    </submittedName>
</protein>
<feature type="region of interest" description="Disordered" evidence="1">
    <location>
        <begin position="1"/>
        <end position="57"/>
    </location>
</feature>
<proteinExistence type="predicted"/>
<dbReference type="Proteomes" id="UP000801428">
    <property type="component" value="Unassembled WGS sequence"/>
</dbReference>
<evidence type="ECO:0000256" key="1">
    <source>
        <dbReference type="SAM" id="MobiDB-lite"/>
    </source>
</evidence>
<dbReference type="AlphaFoldDB" id="A0A9P4T4T3"/>
<sequence>MVTPSFAKATRSSTLRASPGGSKQQIAATSETPQSSGSPIKPRSPTPGKQLKRPSTLTRRARESIAYNADLHFIKPANPSKLCPLAALPSELRSLIYTHVFGDLQKPVFMNYGRVRHSPVALLQICRAVRIEAAYMYYAEASFTWIVRNLNFASVMRWLGRLQPSHRALLARNHNLTIEIIPELRKSYTYPPKDFLLDDYMSNHWKACQPFGNLYTVTRIPISEFRRNLHAMHHDPEYFHSTGKVFFILFCRLAAWSRLCTQPPFSMIEWKYTFDLPDDQLGRTVMWAEMTVVKDDVYFFLSQLKRSWTRTQCEDRIRQPIVRMFDAFLKAIGKLDSSNGSELFPNMEDLNRLRDSIERWER</sequence>
<dbReference type="OrthoDB" id="3942472at2759"/>
<comment type="caution">
    <text evidence="2">The sequence shown here is derived from an EMBL/GenBank/DDBJ whole genome shotgun (WGS) entry which is preliminary data.</text>
</comment>
<name>A0A9P4T4T3_CURKU</name>
<feature type="compositionally biased region" description="Polar residues" evidence="1">
    <location>
        <begin position="10"/>
        <end position="38"/>
    </location>
</feature>
<reference evidence="2" key="1">
    <citation type="submission" date="2019-04" db="EMBL/GenBank/DDBJ databases">
        <title>Sequencing of skin fungus with MAO and IRED activity.</title>
        <authorList>
            <person name="Marsaioli A.J."/>
            <person name="Bonatto J.M.C."/>
            <person name="Reis Junior O."/>
        </authorList>
    </citation>
    <scope>NUCLEOTIDE SEQUENCE</scope>
    <source>
        <strain evidence="2">30M1</strain>
    </source>
</reference>
<evidence type="ECO:0000313" key="2">
    <source>
        <dbReference type="EMBL" id="KAF2994519.1"/>
    </source>
</evidence>
<dbReference type="PANTHER" id="PTHR42085">
    <property type="entry name" value="F-BOX DOMAIN-CONTAINING PROTEIN"/>
    <property type="match status" value="1"/>
</dbReference>
<organism evidence="2 3">
    <name type="scientific">Curvularia kusanoi</name>
    <name type="common">Cochliobolus kusanoi</name>
    <dbReference type="NCBI Taxonomy" id="90978"/>
    <lineage>
        <taxon>Eukaryota</taxon>
        <taxon>Fungi</taxon>
        <taxon>Dikarya</taxon>
        <taxon>Ascomycota</taxon>
        <taxon>Pezizomycotina</taxon>
        <taxon>Dothideomycetes</taxon>
        <taxon>Pleosporomycetidae</taxon>
        <taxon>Pleosporales</taxon>
        <taxon>Pleosporineae</taxon>
        <taxon>Pleosporaceae</taxon>
        <taxon>Curvularia</taxon>
    </lineage>
</organism>
<keyword evidence="3" id="KW-1185">Reference proteome</keyword>
<accession>A0A9P4T4T3</accession>
<evidence type="ECO:0000313" key="3">
    <source>
        <dbReference type="Proteomes" id="UP000801428"/>
    </source>
</evidence>
<gene>
    <name evidence="2" type="ORF">E8E13_003058</name>
</gene>
<dbReference type="InterPro" id="IPR038883">
    <property type="entry name" value="AN11006-like"/>
</dbReference>
<dbReference type="PANTHER" id="PTHR42085:SF1">
    <property type="entry name" value="F-BOX DOMAIN-CONTAINING PROTEIN"/>
    <property type="match status" value="1"/>
</dbReference>
<dbReference type="EMBL" id="SWKU01000040">
    <property type="protein sequence ID" value="KAF2994519.1"/>
    <property type="molecule type" value="Genomic_DNA"/>
</dbReference>